<dbReference type="InterPro" id="IPR005025">
    <property type="entry name" value="FMN_Rdtase-like_dom"/>
</dbReference>
<dbReference type="InterPro" id="IPR050712">
    <property type="entry name" value="NAD(P)H-dep_reductase"/>
</dbReference>
<sequence>MKHLLFIVGSLREASFNRQLAEEASRLVGDRATVEFLAYADLPFMNQDIEFPAPAPVERVRSSIMQADGLWIFSPEYNYSYPGALKNLIDWLSRPVVAGDRSTAAIAGKKVALSSAAGSSAGAGSRGMLSKLMVAVNANLMQEPQVGVKLDRSAFETDVLALSTEDRNALAAQADAFLAYLER</sequence>
<proteinExistence type="predicted"/>
<organism evidence="2 3">
    <name type="scientific">Enorma phocaeensis</name>
    <dbReference type="NCBI Taxonomy" id="1871019"/>
    <lineage>
        <taxon>Bacteria</taxon>
        <taxon>Bacillati</taxon>
        <taxon>Actinomycetota</taxon>
        <taxon>Coriobacteriia</taxon>
        <taxon>Coriobacteriales</taxon>
        <taxon>Coriobacteriaceae</taxon>
        <taxon>Enorma</taxon>
    </lineage>
</organism>
<dbReference type="SUPFAM" id="SSF52218">
    <property type="entry name" value="Flavoproteins"/>
    <property type="match status" value="1"/>
</dbReference>
<reference evidence="2" key="1">
    <citation type="journal article" date="2021" name="PeerJ">
        <title>Extensive microbial diversity within the chicken gut microbiome revealed by metagenomics and culture.</title>
        <authorList>
            <person name="Gilroy R."/>
            <person name="Ravi A."/>
            <person name="Getino M."/>
            <person name="Pursley I."/>
            <person name="Horton D.L."/>
            <person name="Alikhan N.F."/>
            <person name="Baker D."/>
            <person name="Gharbi K."/>
            <person name="Hall N."/>
            <person name="Watson M."/>
            <person name="Adriaenssens E.M."/>
            <person name="Foster-Nyarko E."/>
            <person name="Jarju S."/>
            <person name="Secka A."/>
            <person name="Antonio M."/>
            <person name="Oren A."/>
            <person name="Chaudhuri R.R."/>
            <person name="La Ragione R."/>
            <person name="Hildebrand F."/>
            <person name="Pallen M.J."/>
        </authorList>
    </citation>
    <scope>NUCLEOTIDE SEQUENCE</scope>
    <source>
        <strain evidence="2">ChiHjej13B12-9602</strain>
    </source>
</reference>
<evidence type="ECO:0000313" key="3">
    <source>
        <dbReference type="Proteomes" id="UP000753256"/>
    </source>
</evidence>
<comment type="caution">
    <text evidence="2">The sequence shown here is derived from an EMBL/GenBank/DDBJ whole genome shotgun (WGS) entry which is preliminary data.</text>
</comment>
<reference evidence="2" key="2">
    <citation type="submission" date="2021-09" db="EMBL/GenBank/DDBJ databases">
        <authorList>
            <person name="Gilroy R."/>
        </authorList>
    </citation>
    <scope>NUCLEOTIDE SEQUENCE</scope>
    <source>
        <strain evidence="2">ChiHjej13B12-9602</strain>
    </source>
</reference>
<dbReference type="RefSeq" id="WP_273190772.1">
    <property type="nucleotide sequence ID" value="NZ_DYUZ01000029.1"/>
</dbReference>
<evidence type="ECO:0000313" key="2">
    <source>
        <dbReference type="EMBL" id="HJG37783.1"/>
    </source>
</evidence>
<dbReference type="GO" id="GO:0010181">
    <property type="term" value="F:FMN binding"/>
    <property type="evidence" value="ECO:0007669"/>
    <property type="project" value="TreeGrafter"/>
</dbReference>
<feature type="domain" description="NADPH-dependent FMN reductase-like" evidence="1">
    <location>
        <begin position="4"/>
        <end position="148"/>
    </location>
</feature>
<dbReference type="AlphaFoldDB" id="A0A921IV60"/>
<protein>
    <submittedName>
        <fullName evidence="2">NAD(P)H-dependent oxidoreductase</fullName>
    </submittedName>
</protein>
<name>A0A921IV60_9ACTN</name>
<evidence type="ECO:0000259" key="1">
    <source>
        <dbReference type="Pfam" id="PF03358"/>
    </source>
</evidence>
<gene>
    <name evidence="2" type="ORF">K8V70_08005</name>
</gene>
<dbReference type="Proteomes" id="UP000753256">
    <property type="component" value="Unassembled WGS sequence"/>
</dbReference>
<dbReference type="PANTHER" id="PTHR30543:SF21">
    <property type="entry name" value="NAD(P)H-DEPENDENT FMN REDUCTASE LOT6"/>
    <property type="match status" value="1"/>
</dbReference>
<dbReference type="GO" id="GO:0016491">
    <property type="term" value="F:oxidoreductase activity"/>
    <property type="evidence" value="ECO:0007669"/>
    <property type="project" value="InterPro"/>
</dbReference>
<dbReference type="PANTHER" id="PTHR30543">
    <property type="entry name" value="CHROMATE REDUCTASE"/>
    <property type="match status" value="1"/>
</dbReference>
<dbReference type="Pfam" id="PF03358">
    <property type="entry name" value="FMN_red"/>
    <property type="match status" value="1"/>
</dbReference>
<dbReference type="EMBL" id="DYUZ01000029">
    <property type="protein sequence ID" value="HJG37783.1"/>
    <property type="molecule type" value="Genomic_DNA"/>
</dbReference>
<accession>A0A921IV60</accession>
<dbReference type="InterPro" id="IPR029039">
    <property type="entry name" value="Flavoprotein-like_sf"/>
</dbReference>
<dbReference type="Gene3D" id="3.40.50.360">
    <property type="match status" value="1"/>
</dbReference>
<dbReference type="GO" id="GO:0005829">
    <property type="term" value="C:cytosol"/>
    <property type="evidence" value="ECO:0007669"/>
    <property type="project" value="TreeGrafter"/>
</dbReference>